<dbReference type="SUPFAM" id="SSF50630">
    <property type="entry name" value="Acid proteases"/>
    <property type="match status" value="1"/>
</dbReference>
<protein>
    <submittedName>
        <fullName evidence="2">ATP-dependent zinc protease</fullName>
    </submittedName>
</protein>
<sequence length="166" mass="19156">MSKKLDIIGRNIMIDIIGHIKGVPAKVDTGADSSAIWASNITVNKEGALQFTLFAEGSKYYTGEVIKRKAFRAAAVRSSNGHEQIRYRVEMPVKIAERRLRVGFYLSDRTLNDFPILLGRRLLNKKFLVDVSVKEYRPKPKEKRGIYEEMIKDPYAFHKKYYQNDK</sequence>
<dbReference type="Gene3D" id="2.40.70.10">
    <property type="entry name" value="Acid Proteases"/>
    <property type="match status" value="1"/>
</dbReference>
<dbReference type="InterPro" id="IPR021109">
    <property type="entry name" value="Peptidase_aspartic_dom_sf"/>
</dbReference>
<reference evidence="2" key="1">
    <citation type="submission" date="2019-01" db="EMBL/GenBank/DDBJ databases">
        <title>Genomic signatures and co-occurrence patterns of the ultra-small Saccharimodia (Patescibacteria phylum) suggest a symbiotic lifestyle.</title>
        <authorList>
            <person name="Lemos L."/>
            <person name="Medeiros J."/>
            <person name="Andreote F."/>
            <person name="Fernandes G."/>
            <person name="Varani A."/>
            <person name="Oliveira G."/>
            <person name="Pylro V."/>
        </authorList>
    </citation>
    <scope>NUCLEOTIDE SEQUENCE [LARGE SCALE GENOMIC DNA]</scope>
    <source>
        <strain evidence="2">AMD02</strain>
    </source>
</reference>
<evidence type="ECO:0000313" key="3">
    <source>
        <dbReference type="Proteomes" id="UP000289257"/>
    </source>
</evidence>
<evidence type="ECO:0000313" key="2">
    <source>
        <dbReference type="EMBL" id="RWZ78240.1"/>
    </source>
</evidence>
<gene>
    <name evidence="2" type="ORF">EOT05_00535</name>
</gene>
<dbReference type="GO" id="GO:0008233">
    <property type="term" value="F:peptidase activity"/>
    <property type="evidence" value="ECO:0007669"/>
    <property type="project" value="UniProtKB-KW"/>
</dbReference>
<organism evidence="2 3">
    <name type="scientific">Candidatus Microsaccharimonas sossegonensis</name>
    <dbReference type="NCBI Taxonomy" id="2506948"/>
    <lineage>
        <taxon>Bacteria</taxon>
        <taxon>Candidatus Saccharimonadota</taxon>
        <taxon>Candidatus Saccharimonadia</taxon>
        <taxon>Candidatus Saccharimonadales</taxon>
        <taxon>Candidatus Saccharimonadaceae</taxon>
        <taxon>Candidatus Microsaccharimonas</taxon>
    </lineage>
</organism>
<name>A0A4Q0AGX6_9BACT</name>
<keyword evidence="2" id="KW-0645">Protease</keyword>
<dbReference type="Pfam" id="PF05618">
    <property type="entry name" value="Zn_protease"/>
    <property type="match status" value="1"/>
</dbReference>
<dbReference type="GO" id="GO:0006508">
    <property type="term" value="P:proteolysis"/>
    <property type="evidence" value="ECO:0007669"/>
    <property type="project" value="UniProtKB-KW"/>
</dbReference>
<dbReference type="InterPro" id="IPR008503">
    <property type="entry name" value="Asp_endopeptidase"/>
</dbReference>
<dbReference type="AlphaFoldDB" id="A0A4Q0AGX6"/>
<evidence type="ECO:0000259" key="1">
    <source>
        <dbReference type="Pfam" id="PF05618"/>
    </source>
</evidence>
<accession>A0A4Q0AGX6</accession>
<keyword evidence="2" id="KW-0378">Hydrolase</keyword>
<dbReference type="EMBL" id="SCKX01000001">
    <property type="protein sequence ID" value="RWZ78240.1"/>
    <property type="molecule type" value="Genomic_DNA"/>
</dbReference>
<dbReference type="Proteomes" id="UP000289257">
    <property type="component" value="Unassembled WGS sequence"/>
</dbReference>
<comment type="caution">
    <text evidence="2">The sequence shown here is derived from an EMBL/GenBank/DDBJ whole genome shotgun (WGS) entry which is preliminary data.</text>
</comment>
<dbReference type="PANTHER" id="PTHR38037:SF2">
    <property type="entry name" value="ATP-DEPENDENT ZINC PROTEASE DOMAIN-CONTAINING PROTEIN-RELATED"/>
    <property type="match status" value="1"/>
</dbReference>
<feature type="domain" description="Retropepsin-like aspartic endopeptidase" evidence="1">
    <location>
        <begin position="22"/>
        <end position="140"/>
    </location>
</feature>
<proteinExistence type="predicted"/>
<keyword evidence="3" id="KW-1185">Reference proteome</keyword>
<dbReference type="PANTHER" id="PTHR38037">
    <property type="entry name" value="ZN_PROTEASE DOMAIN-CONTAINING PROTEIN"/>
    <property type="match status" value="1"/>
</dbReference>